<evidence type="ECO:0000256" key="3">
    <source>
        <dbReference type="ARBA" id="ARBA00022835"/>
    </source>
</evidence>
<evidence type="ECO:0000313" key="9">
    <source>
        <dbReference type="Proteomes" id="UP001271007"/>
    </source>
</evidence>
<dbReference type="GO" id="GO:0000467">
    <property type="term" value="P:exonucleolytic trimming to generate mature 3'-end of 5.8S rRNA from tricistronic rRNA transcript (SSU-rRNA, 5.8S rRNA, LSU-rRNA)"/>
    <property type="evidence" value="ECO:0007669"/>
    <property type="project" value="TreeGrafter"/>
</dbReference>
<dbReference type="InterPro" id="IPR036612">
    <property type="entry name" value="KH_dom_type_1_sf"/>
</dbReference>
<dbReference type="Gene3D" id="2.40.50.140">
    <property type="entry name" value="Nucleic acid-binding proteins"/>
    <property type="match status" value="1"/>
</dbReference>
<dbReference type="GO" id="GO:0000176">
    <property type="term" value="C:nuclear exosome (RNase complex)"/>
    <property type="evidence" value="ECO:0007669"/>
    <property type="project" value="TreeGrafter"/>
</dbReference>
<organism evidence="8 9">
    <name type="scientific">Extremus antarcticus</name>
    <dbReference type="NCBI Taxonomy" id="702011"/>
    <lineage>
        <taxon>Eukaryota</taxon>
        <taxon>Fungi</taxon>
        <taxon>Dikarya</taxon>
        <taxon>Ascomycota</taxon>
        <taxon>Pezizomycotina</taxon>
        <taxon>Dothideomycetes</taxon>
        <taxon>Dothideomycetidae</taxon>
        <taxon>Mycosphaerellales</taxon>
        <taxon>Extremaceae</taxon>
        <taxon>Extremus</taxon>
    </lineage>
</organism>
<evidence type="ECO:0000259" key="6">
    <source>
        <dbReference type="Pfam" id="PF15985"/>
    </source>
</evidence>
<feature type="region of interest" description="Disordered" evidence="5">
    <location>
        <begin position="1"/>
        <end position="24"/>
    </location>
</feature>
<dbReference type="Proteomes" id="UP001271007">
    <property type="component" value="Unassembled WGS sequence"/>
</dbReference>
<feature type="domain" description="Exosome complex exonuclease Rrp40 N-terminal" evidence="7">
    <location>
        <begin position="26"/>
        <end position="70"/>
    </location>
</feature>
<dbReference type="Gene3D" id="3.30.1370.10">
    <property type="entry name" value="K Homology domain, type 1"/>
    <property type="match status" value="1"/>
</dbReference>
<dbReference type="GO" id="GO:0071051">
    <property type="term" value="P:poly(A)-dependent snoRNA 3'-end processing"/>
    <property type="evidence" value="ECO:0007669"/>
    <property type="project" value="TreeGrafter"/>
</dbReference>
<reference evidence="8" key="1">
    <citation type="submission" date="2023-04" db="EMBL/GenBank/DDBJ databases">
        <title>Black Yeasts Isolated from many extreme environments.</title>
        <authorList>
            <person name="Coleine C."/>
            <person name="Stajich J.E."/>
            <person name="Selbmann L."/>
        </authorList>
    </citation>
    <scope>NUCLEOTIDE SEQUENCE</scope>
    <source>
        <strain evidence="8">CCFEE 5312</strain>
    </source>
</reference>
<dbReference type="Pfam" id="PF15985">
    <property type="entry name" value="KH_6"/>
    <property type="match status" value="1"/>
</dbReference>
<dbReference type="GO" id="GO:0071034">
    <property type="term" value="P:CUT catabolic process"/>
    <property type="evidence" value="ECO:0007669"/>
    <property type="project" value="TreeGrafter"/>
</dbReference>
<dbReference type="InterPro" id="IPR004088">
    <property type="entry name" value="KH_dom_type_1"/>
</dbReference>
<dbReference type="GO" id="GO:0000177">
    <property type="term" value="C:cytoplasmic exosome (RNase complex)"/>
    <property type="evidence" value="ECO:0007669"/>
    <property type="project" value="TreeGrafter"/>
</dbReference>
<dbReference type="SUPFAM" id="SSF54791">
    <property type="entry name" value="Eukaryotic type KH-domain (KH-domain type I)"/>
    <property type="match status" value="1"/>
</dbReference>
<keyword evidence="4" id="KW-0694">RNA-binding</keyword>
<dbReference type="Pfam" id="PF18311">
    <property type="entry name" value="Rrp40_N"/>
    <property type="match status" value="1"/>
</dbReference>
<evidence type="ECO:0000256" key="1">
    <source>
        <dbReference type="ARBA" id="ARBA00004123"/>
    </source>
</evidence>
<evidence type="ECO:0000313" key="8">
    <source>
        <dbReference type="EMBL" id="KAK3052554.1"/>
    </source>
</evidence>
<keyword evidence="9" id="KW-1185">Reference proteome</keyword>
<dbReference type="GO" id="GO:0034475">
    <property type="term" value="P:U4 snRNA 3'-end processing"/>
    <property type="evidence" value="ECO:0007669"/>
    <property type="project" value="TreeGrafter"/>
</dbReference>
<comment type="caution">
    <text evidence="8">The sequence shown here is derived from an EMBL/GenBank/DDBJ whole genome shotgun (WGS) entry which is preliminary data.</text>
</comment>
<dbReference type="GO" id="GO:0003723">
    <property type="term" value="F:RNA binding"/>
    <property type="evidence" value="ECO:0007669"/>
    <property type="project" value="UniProtKB-KW"/>
</dbReference>
<dbReference type="PANTHER" id="PTHR21321:SF1">
    <property type="entry name" value="EXOSOME COMPLEX COMPONENT RRP40"/>
    <property type="match status" value="1"/>
</dbReference>
<keyword evidence="3" id="KW-0271">Exosome</keyword>
<protein>
    <submittedName>
        <fullName evidence="8">Exosome non-catalytic core subunit rrp40</fullName>
    </submittedName>
</protein>
<comment type="subcellular location">
    <subcellularLocation>
        <location evidence="1">Nucleus</location>
    </subcellularLocation>
</comment>
<dbReference type="SUPFAM" id="SSF50249">
    <property type="entry name" value="Nucleic acid-binding proteins"/>
    <property type="match status" value="1"/>
</dbReference>
<dbReference type="GO" id="GO:0071038">
    <property type="term" value="P:TRAMP-dependent tRNA surveillance pathway"/>
    <property type="evidence" value="ECO:0007669"/>
    <property type="project" value="TreeGrafter"/>
</dbReference>
<dbReference type="Pfam" id="PF21262">
    <property type="entry name" value="RRP40_S1"/>
    <property type="match status" value="1"/>
</dbReference>
<sequence length="245" mass="26079">MASSTILLPGETVPHSQLPESKKGTLTLGPNLRHLPQAPPASISILPTSSGLLQSDAKKIALWLDTPHARYAPSVGDLVVAQVHHSSTETYHVMLTPQTPYALLGQLAFEGANKKTRPKLEAGDSVYARVKAAGRGEDVEIECVSPNSGKADGMGPLKGGTVFNVSPAFARRLMMGPGKGGFVVLEELGEKLKFEVAVGRNGRVWVESGSVRATVAVGRLLVGCDEGGWGVEEQRREVRRAVREV</sequence>
<dbReference type="AlphaFoldDB" id="A0AAJ0DM76"/>
<feature type="domain" description="K Homology" evidence="6">
    <location>
        <begin position="160"/>
        <end position="211"/>
    </location>
</feature>
<evidence type="ECO:0000256" key="5">
    <source>
        <dbReference type="SAM" id="MobiDB-lite"/>
    </source>
</evidence>
<accession>A0AAJ0DM76</accession>
<evidence type="ECO:0000256" key="4">
    <source>
        <dbReference type="ARBA" id="ARBA00022884"/>
    </source>
</evidence>
<dbReference type="PANTHER" id="PTHR21321">
    <property type="entry name" value="PNAS-3 RELATED"/>
    <property type="match status" value="1"/>
</dbReference>
<dbReference type="FunFam" id="2.40.50.140:FF:000127">
    <property type="entry name" value="Exosome complex component RRP40"/>
    <property type="match status" value="1"/>
</dbReference>
<dbReference type="InterPro" id="IPR012340">
    <property type="entry name" value="NA-bd_OB-fold"/>
</dbReference>
<dbReference type="EMBL" id="JAWDJX010000020">
    <property type="protein sequence ID" value="KAK3052554.1"/>
    <property type="molecule type" value="Genomic_DNA"/>
</dbReference>
<dbReference type="GO" id="GO:0071035">
    <property type="term" value="P:nuclear polyadenylation-dependent rRNA catabolic process"/>
    <property type="evidence" value="ECO:0007669"/>
    <property type="project" value="TreeGrafter"/>
</dbReference>
<name>A0AAJ0DM76_9PEZI</name>
<dbReference type="CDD" id="cd22526">
    <property type="entry name" value="KH-I_Rrp40"/>
    <property type="match status" value="1"/>
</dbReference>
<dbReference type="InterPro" id="IPR026699">
    <property type="entry name" value="Exosome_RNA_bind1/RRP40/RRP4"/>
</dbReference>
<evidence type="ECO:0000259" key="7">
    <source>
        <dbReference type="Pfam" id="PF18311"/>
    </source>
</evidence>
<dbReference type="InterPro" id="IPR041054">
    <property type="entry name" value="Rrp40_N_euk"/>
</dbReference>
<dbReference type="InterPro" id="IPR049469">
    <property type="entry name" value="RRP40_KH-I"/>
</dbReference>
<keyword evidence="2" id="KW-0963">Cytoplasm</keyword>
<evidence type="ECO:0000256" key="2">
    <source>
        <dbReference type="ARBA" id="ARBA00022490"/>
    </source>
</evidence>
<proteinExistence type="predicted"/>
<gene>
    <name evidence="8" type="primary">RRP40</name>
    <name evidence="8" type="ORF">LTR09_006408</name>
</gene>